<comment type="caution">
    <text evidence="6">The sequence shown here is derived from an EMBL/GenBank/DDBJ whole genome shotgun (WGS) entry which is preliminary data.</text>
</comment>
<dbReference type="InterPro" id="IPR046938">
    <property type="entry name" value="DNA_clamp_sf"/>
</dbReference>
<comment type="subunit">
    <text evidence="3">Homotrimer. The subunits circularize to form a toroid; DNA passes through its center. Replication factor C (RFC) is required to load the toroid on the DNA.</text>
</comment>
<feature type="domain" description="Proliferating cell nuclear antigen PCNA N-terminal" evidence="5">
    <location>
        <begin position="53"/>
        <end position="142"/>
    </location>
</feature>
<dbReference type="RefSeq" id="WP_211313560.1">
    <property type="nucleotide sequence ID" value="NZ_BAAABL010000058.1"/>
</dbReference>
<dbReference type="InterPro" id="IPR022648">
    <property type="entry name" value="Pr_cel_nuc_antig_N"/>
</dbReference>
<accession>A0AAV3S9B4</accession>
<dbReference type="AlphaFoldDB" id="A0AAV3S9B4"/>
<dbReference type="PANTHER" id="PTHR11352:SF0">
    <property type="entry name" value="PROLIFERATING CELL NUCLEAR ANTIGEN"/>
    <property type="match status" value="1"/>
</dbReference>
<dbReference type="GO" id="GO:0030337">
    <property type="term" value="F:DNA polymerase processivity factor activity"/>
    <property type="evidence" value="ECO:0007669"/>
    <property type="project" value="UniProtKB-UniRule"/>
</dbReference>
<dbReference type="GO" id="GO:0003677">
    <property type="term" value="F:DNA binding"/>
    <property type="evidence" value="ECO:0007669"/>
    <property type="project" value="UniProtKB-UniRule"/>
</dbReference>
<evidence type="ECO:0000256" key="3">
    <source>
        <dbReference type="HAMAP-Rule" id="MF_00317"/>
    </source>
</evidence>
<dbReference type="EMBL" id="BAAABL010000058">
    <property type="protein sequence ID" value="GAA0305606.1"/>
    <property type="molecule type" value="Genomic_DNA"/>
</dbReference>
<proteinExistence type="inferred from homology"/>
<dbReference type="CDD" id="cd00577">
    <property type="entry name" value="PCNA"/>
    <property type="match status" value="1"/>
</dbReference>
<comment type="similarity">
    <text evidence="3">Belongs to the PCNA family.</text>
</comment>
<dbReference type="InterPro" id="IPR000730">
    <property type="entry name" value="Pr_cel_nuc_antig"/>
</dbReference>
<feature type="compositionally biased region" description="Polar residues" evidence="4">
    <location>
        <begin position="1"/>
        <end position="13"/>
    </location>
</feature>
<keyword evidence="7" id="KW-1185">Reference proteome</keyword>
<evidence type="ECO:0000256" key="1">
    <source>
        <dbReference type="ARBA" id="ARBA00022705"/>
    </source>
</evidence>
<comment type="function">
    <text evidence="3">Sliding clamp subunit that acts as a moving platform for DNA processing. Responsible for tethering the catalytic subunit of DNA polymerase and other proteins to DNA during high-speed replication.</text>
</comment>
<dbReference type="SUPFAM" id="SSF55979">
    <property type="entry name" value="DNA clamp"/>
    <property type="match status" value="2"/>
</dbReference>
<dbReference type="HAMAP" id="MF_00317">
    <property type="entry name" value="DNApol_clamp_arch"/>
    <property type="match status" value="1"/>
</dbReference>
<keyword evidence="2 3" id="KW-0238">DNA-binding</keyword>
<evidence type="ECO:0000259" key="5">
    <source>
        <dbReference type="Pfam" id="PF00705"/>
    </source>
</evidence>
<dbReference type="Pfam" id="PF00705">
    <property type="entry name" value="PCNA_N"/>
    <property type="match status" value="1"/>
</dbReference>
<dbReference type="GO" id="GO:0006272">
    <property type="term" value="P:leading strand elongation"/>
    <property type="evidence" value="ECO:0007669"/>
    <property type="project" value="TreeGrafter"/>
</dbReference>
<evidence type="ECO:0000256" key="2">
    <source>
        <dbReference type="ARBA" id="ARBA00023125"/>
    </source>
</evidence>
<name>A0AAV3S9B4_9EURY</name>
<reference evidence="6 7" key="1">
    <citation type="journal article" date="2019" name="Int. J. Syst. Evol. Microbiol.">
        <title>The Global Catalogue of Microorganisms (GCM) 10K type strain sequencing project: providing services to taxonomists for standard genome sequencing and annotation.</title>
        <authorList>
            <consortium name="The Broad Institute Genomics Platform"/>
            <consortium name="The Broad Institute Genome Sequencing Center for Infectious Disease"/>
            <person name="Wu L."/>
            <person name="Ma J."/>
        </authorList>
    </citation>
    <scope>NUCLEOTIDE SEQUENCE [LARGE SCALE GENOMIC DNA]</scope>
    <source>
        <strain evidence="6 7">JCM 16330</strain>
    </source>
</reference>
<dbReference type="Proteomes" id="UP001500837">
    <property type="component" value="Unassembled WGS sequence"/>
</dbReference>
<dbReference type="PANTHER" id="PTHR11352">
    <property type="entry name" value="PROLIFERATING CELL NUCLEAR ANTIGEN"/>
    <property type="match status" value="1"/>
</dbReference>
<evidence type="ECO:0000256" key="4">
    <source>
        <dbReference type="SAM" id="MobiDB-lite"/>
    </source>
</evidence>
<dbReference type="Gene3D" id="3.70.10.10">
    <property type="match status" value="1"/>
</dbReference>
<protein>
    <recommendedName>
        <fullName evidence="3">DNA polymerase sliding clamp</fullName>
    </recommendedName>
    <alternativeName>
        <fullName evidence="3">Proliferating cell nuclear antigen homolog</fullName>
        <shortName evidence="3">PCNA</shortName>
    </alternativeName>
</protein>
<keyword evidence="1 3" id="KW-0235">DNA replication</keyword>
<evidence type="ECO:0000313" key="7">
    <source>
        <dbReference type="Proteomes" id="UP001500837"/>
    </source>
</evidence>
<evidence type="ECO:0000313" key="6">
    <source>
        <dbReference type="EMBL" id="GAA0305606.1"/>
    </source>
</evidence>
<organism evidence="6 7">
    <name type="scientific">Halarchaeum salinum</name>
    <dbReference type="NCBI Taxonomy" id="489912"/>
    <lineage>
        <taxon>Archaea</taxon>
        <taxon>Methanobacteriati</taxon>
        <taxon>Methanobacteriota</taxon>
        <taxon>Stenosarchaea group</taxon>
        <taxon>Halobacteria</taxon>
        <taxon>Halobacteriales</taxon>
        <taxon>Halobacteriaceae</taxon>
    </lineage>
</organism>
<feature type="region of interest" description="Disordered" evidence="4">
    <location>
        <begin position="1"/>
        <end position="41"/>
    </location>
</feature>
<dbReference type="GO" id="GO:0006275">
    <property type="term" value="P:regulation of DNA replication"/>
    <property type="evidence" value="ECO:0007669"/>
    <property type="project" value="UniProtKB-UniRule"/>
</dbReference>
<sequence>MSESIESGANSSETETEAADDTSMSTKEDTATTKPSIETETDEALTATIRADNLQQVVDQLRTIVGEAIIRVGREGLHVAAVDPANVAMTWIDLDAEAFESVGDGQFPIGLDLVALDDYLDGASGDDIVRLGYKAETGRLNIQHTNVSVDMAAIDPDAIRSEPDLPDVDLSTSFELQGGEFVDACENAKLVSDHVVMEADPDEEVVSVVGEGDTDTVTTAFGNDDLVGASVPEETRGIYSIEYLVGKHGLLSKVPKGEEVEVRYSTEFPVRFGYEFAGGRGEVTCVLAPRITSD</sequence>
<gene>
    <name evidence="3" type="primary">pcn</name>
    <name evidence="6" type="ORF">GCM10009066_19350</name>
</gene>